<organism evidence="5 6">
    <name type="scientific">Subtercola vilae</name>
    <dbReference type="NCBI Taxonomy" id="2056433"/>
    <lineage>
        <taxon>Bacteria</taxon>
        <taxon>Bacillati</taxon>
        <taxon>Actinomycetota</taxon>
        <taxon>Actinomycetes</taxon>
        <taxon>Micrococcales</taxon>
        <taxon>Microbacteriaceae</taxon>
        <taxon>Subtercola</taxon>
    </lineage>
</organism>
<dbReference type="Pfam" id="PF01557">
    <property type="entry name" value="FAA_hydrolase"/>
    <property type="match status" value="1"/>
</dbReference>
<dbReference type="InterPro" id="IPR011234">
    <property type="entry name" value="Fumarylacetoacetase-like_C"/>
</dbReference>
<gene>
    <name evidence="5" type="ORF">D4765_02840</name>
</gene>
<dbReference type="FunFam" id="3.90.850.10:FF:000002">
    <property type="entry name" value="2-hydroxyhepta-2,4-diene-1,7-dioate isomerase"/>
    <property type="match status" value="1"/>
</dbReference>
<dbReference type="GO" id="GO:0019752">
    <property type="term" value="P:carboxylic acid metabolic process"/>
    <property type="evidence" value="ECO:0007669"/>
    <property type="project" value="UniProtKB-ARBA"/>
</dbReference>
<dbReference type="Proteomes" id="UP000306192">
    <property type="component" value="Unassembled WGS sequence"/>
</dbReference>
<dbReference type="AlphaFoldDB" id="A0A4T2C7J7"/>
<evidence type="ECO:0000256" key="3">
    <source>
        <dbReference type="SAM" id="MobiDB-lite"/>
    </source>
</evidence>
<dbReference type="InterPro" id="IPR051121">
    <property type="entry name" value="FAH"/>
</dbReference>
<sequence length="302" mass="31605">MRLGPLGHEIPAVLDEHGTLFDLSSLTADLDGAFFARGGIAEVAAALVAGTLATLGDPSDGSVLRVGAPIARPTAVICIGMNYAAHAAESGSLPPTQPVIFFKHPNTVVGPYDTVLIPPGSTKTDWEVELAVVIGSRARYLSSPDEALGVIAGFAVSNDVSERAYQIEISGGQWSKGKSAETFNPLGPWLVPTAEVGDGSGLRLSSTVNGEPRQDSNTSDLIFDVATIVCQLSQFMVLEPGDLINTGTPEGVGLSGRFPYLADGDVFECSIDLLGTQRQPVRQTVLPPTQEQRHTTQPGSPS</sequence>
<dbReference type="GO" id="GO:0016853">
    <property type="term" value="F:isomerase activity"/>
    <property type="evidence" value="ECO:0007669"/>
    <property type="project" value="UniProtKB-ARBA"/>
</dbReference>
<reference evidence="5 6" key="1">
    <citation type="journal article" date="2019" name="Microorganisms">
        <title>Systematic Affiliation and Genome Analysis of Subtercola vilae DB165(T) with Particular Emphasis on Cold Adaptation of an Isolate from a High-Altitude Cold Volcano Lake.</title>
        <authorList>
            <person name="Villalobos A.S."/>
            <person name="Wiese J."/>
            <person name="Imhoff J.F."/>
            <person name="Dorador C."/>
            <person name="Keller A."/>
            <person name="Hentschel U."/>
        </authorList>
    </citation>
    <scope>NUCLEOTIDE SEQUENCE [LARGE SCALE GENOMIC DNA]</scope>
    <source>
        <strain evidence="5 6">DB165</strain>
    </source>
</reference>
<keyword evidence="2" id="KW-0479">Metal-binding</keyword>
<feature type="domain" description="Fumarylacetoacetase-like C-terminal" evidence="4">
    <location>
        <begin position="76"/>
        <end position="281"/>
    </location>
</feature>
<dbReference type="OrthoDB" id="9805307at2"/>
<dbReference type="InterPro" id="IPR036663">
    <property type="entry name" value="Fumarylacetoacetase_C_sf"/>
</dbReference>
<evidence type="ECO:0000259" key="4">
    <source>
        <dbReference type="Pfam" id="PF01557"/>
    </source>
</evidence>
<comment type="caution">
    <text evidence="5">The sequence shown here is derived from an EMBL/GenBank/DDBJ whole genome shotgun (WGS) entry which is preliminary data.</text>
</comment>
<proteinExistence type="inferred from homology"/>
<dbReference type="GO" id="GO:0016787">
    <property type="term" value="F:hydrolase activity"/>
    <property type="evidence" value="ECO:0007669"/>
    <property type="project" value="UniProtKB-KW"/>
</dbReference>
<evidence type="ECO:0000313" key="6">
    <source>
        <dbReference type="Proteomes" id="UP000306192"/>
    </source>
</evidence>
<dbReference type="SUPFAM" id="SSF56529">
    <property type="entry name" value="FAH"/>
    <property type="match status" value="1"/>
</dbReference>
<accession>A0A4T2C7J7</accession>
<evidence type="ECO:0000256" key="2">
    <source>
        <dbReference type="ARBA" id="ARBA00022723"/>
    </source>
</evidence>
<dbReference type="GO" id="GO:0046872">
    <property type="term" value="F:metal ion binding"/>
    <property type="evidence" value="ECO:0007669"/>
    <property type="project" value="UniProtKB-KW"/>
</dbReference>
<evidence type="ECO:0000313" key="5">
    <source>
        <dbReference type="EMBL" id="TIH40187.1"/>
    </source>
</evidence>
<dbReference type="Gene3D" id="3.90.850.10">
    <property type="entry name" value="Fumarylacetoacetase-like, C-terminal domain"/>
    <property type="match status" value="1"/>
</dbReference>
<dbReference type="PANTHER" id="PTHR42796:SF4">
    <property type="entry name" value="FUMARYLACETOACETATE HYDROLASE DOMAIN-CONTAINING PROTEIN 2A"/>
    <property type="match status" value="1"/>
</dbReference>
<dbReference type="EMBL" id="QYRT01000004">
    <property type="protein sequence ID" value="TIH40187.1"/>
    <property type="molecule type" value="Genomic_DNA"/>
</dbReference>
<feature type="region of interest" description="Disordered" evidence="3">
    <location>
        <begin position="280"/>
        <end position="302"/>
    </location>
</feature>
<dbReference type="PANTHER" id="PTHR42796">
    <property type="entry name" value="FUMARYLACETOACETATE HYDROLASE DOMAIN-CONTAINING PROTEIN 2A-RELATED"/>
    <property type="match status" value="1"/>
</dbReference>
<keyword evidence="6" id="KW-1185">Reference proteome</keyword>
<keyword evidence="5" id="KW-0378">Hydrolase</keyword>
<protein>
    <submittedName>
        <fullName evidence="5">FAA hydrolase family protein</fullName>
    </submittedName>
</protein>
<evidence type="ECO:0000256" key="1">
    <source>
        <dbReference type="ARBA" id="ARBA00010211"/>
    </source>
</evidence>
<name>A0A4T2C7J7_9MICO</name>
<comment type="similarity">
    <text evidence="1">Belongs to the FAH family.</text>
</comment>